<evidence type="ECO:0000313" key="1">
    <source>
        <dbReference type="EMBL" id="MFC5479105.1"/>
    </source>
</evidence>
<evidence type="ECO:0000313" key="2">
    <source>
        <dbReference type="Proteomes" id="UP001596101"/>
    </source>
</evidence>
<dbReference type="RefSeq" id="WP_379755995.1">
    <property type="nucleotide sequence ID" value="NZ_JBHSMR010000013.1"/>
</dbReference>
<evidence type="ECO:0008006" key="3">
    <source>
        <dbReference type="Google" id="ProtNLM"/>
    </source>
</evidence>
<reference evidence="2" key="1">
    <citation type="journal article" date="2019" name="Int. J. Syst. Evol. Microbiol.">
        <title>The Global Catalogue of Microorganisms (GCM) 10K type strain sequencing project: providing services to taxonomists for standard genome sequencing and annotation.</title>
        <authorList>
            <consortium name="The Broad Institute Genomics Platform"/>
            <consortium name="The Broad Institute Genome Sequencing Center for Infectious Disease"/>
            <person name="Wu L."/>
            <person name="Ma J."/>
        </authorList>
    </citation>
    <scope>NUCLEOTIDE SEQUENCE [LARGE SCALE GENOMIC DNA]</scope>
    <source>
        <strain evidence="2">CCUG 43111</strain>
    </source>
</reference>
<proteinExistence type="predicted"/>
<keyword evidence="2" id="KW-1185">Reference proteome</keyword>
<comment type="caution">
    <text evidence="1">The sequence shown here is derived from an EMBL/GenBank/DDBJ whole genome shotgun (WGS) entry which is preliminary data.</text>
</comment>
<dbReference type="EMBL" id="JBHSMR010000013">
    <property type="protein sequence ID" value="MFC5479105.1"/>
    <property type="molecule type" value="Genomic_DNA"/>
</dbReference>
<dbReference type="Proteomes" id="UP001596101">
    <property type="component" value="Unassembled WGS sequence"/>
</dbReference>
<gene>
    <name evidence="1" type="ORF">ACFPQ5_12925</name>
</gene>
<accession>A0ABW0MMN8</accession>
<name>A0ABW0MMN8_9BURK</name>
<organism evidence="1 2">
    <name type="scientific">Massilia suwonensis</name>
    <dbReference type="NCBI Taxonomy" id="648895"/>
    <lineage>
        <taxon>Bacteria</taxon>
        <taxon>Pseudomonadati</taxon>
        <taxon>Pseudomonadota</taxon>
        <taxon>Betaproteobacteria</taxon>
        <taxon>Burkholderiales</taxon>
        <taxon>Oxalobacteraceae</taxon>
        <taxon>Telluria group</taxon>
        <taxon>Massilia</taxon>
    </lineage>
</organism>
<protein>
    <recommendedName>
        <fullName evidence="3">Chalcone isomerase domain-containing protein</fullName>
    </recommendedName>
</protein>
<sequence length="223" mass="24180">MRLIAHRSKFVRHVAAAFILGMTYVGIQLPASAGECAAPVISKTTLAEAREMWAACDANIVSAGNLAIGGGSGKDGMSTVGLEQVVLVTVAGVDFEGLPVARYAFVDEVLYAISVQLRNSFSRDKPLFKELSDADLSQLEQSLTSKYGKPRALKDMGAGKKPNIFIWDLQDSEMTLTNTIIPGYRLSLVNKTLAKKVDAYRKTECKRHRQKGETPTPVTSVCL</sequence>